<comment type="subcellular location">
    <subcellularLocation>
        <location evidence="1">Membrane</location>
        <topology evidence="1">Multi-pass membrane protein</topology>
    </subcellularLocation>
</comment>
<proteinExistence type="inferred from homology"/>
<accession>A0A061SMC2</accession>
<evidence type="ECO:0000256" key="1">
    <source>
        <dbReference type="ARBA" id="ARBA00004141"/>
    </source>
</evidence>
<feature type="transmembrane region" description="Helical" evidence="6">
    <location>
        <begin position="84"/>
        <end position="104"/>
    </location>
</feature>
<feature type="transmembrane region" description="Helical" evidence="6">
    <location>
        <begin position="427"/>
        <end position="446"/>
    </location>
</feature>
<comment type="similarity">
    <text evidence="2 6">Belongs to the multi antimicrobial extrusion (MATE) (TC 2.A.66.1) family.</text>
</comment>
<feature type="transmembrane region" description="Helical" evidence="6">
    <location>
        <begin position="288"/>
        <end position="312"/>
    </location>
</feature>
<feature type="transmembrane region" description="Helical" evidence="6">
    <location>
        <begin position="256"/>
        <end position="282"/>
    </location>
</feature>
<protein>
    <recommendedName>
        <fullName evidence="6">Protein DETOXIFICATION</fullName>
    </recommendedName>
    <alternativeName>
        <fullName evidence="6">Multidrug and toxic compound extrusion protein</fullName>
    </alternativeName>
</protein>
<feature type="transmembrane region" description="Helical" evidence="6">
    <location>
        <begin position="116"/>
        <end position="141"/>
    </location>
</feature>
<reference evidence="7" key="1">
    <citation type="submission" date="2014-05" db="EMBL/GenBank/DDBJ databases">
        <title>The transcriptome of the halophilic microalga Tetraselmis sp. GSL018 isolated from the Great Salt Lake, Utah.</title>
        <authorList>
            <person name="Jinkerson R.E."/>
            <person name="D'Adamo S."/>
            <person name="Posewitz M.C."/>
        </authorList>
    </citation>
    <scope>NUCLEOTIDE SEQUENCE</scope>
    <source>
        <strain evidence="7">GSL018</strain>
    </source>
</reference>
<dbReference type="GO" id="GO:0015297">
    <property type="term" value="F:antiporter activity"/>
    <property type="evidence" value="ECO:0007669"/>
    <property type="project" value="InterPro"/>
</dbReference>
<evidence type="ECO:0000256" key="3">
    <source>
        <dbReference type="ARBA" id="ARBA00022692"/>
    </source>
</evidence>
<keyword evidence="5 6" id="KW-0472">Membrane</keyword>
<dbReference type="GO" id="GO:0042910">
    <property type="term" value="F:xenobiotic transmembrane transporter activity"/>
    <property type="evidence" value="ECO:0007669"/>
    <property type="project" value="InterPro"/>
</dbReference>
<sequence length="469" mass="51105">MLACVHLTFQTVCRFSSLRVGSVTETTQQWRRKQTGIILQFVLPALSIVLSDPLMTLLDTIFIGQFSSTDDMASLGPNTLVFNSAQWIFNALAVGTTSVIVHDLKQGNAKKASESLSLALSIALVFGFAELIGFRMFSVAIIKATGTPERVVELAAKYMDVRALAAPAVLLTLVCQAAMLAQKDSFTPCKVVLVSFLVKTVADVLLLLCKEFRAVEAAAATVVSQMVGGFLMLHWNNSDPEKVRWTLRLKPTRENLVPFAHCLGPLTGVYVIKNLCYILVNIAATSQVFLAVAAHQAMYSLWVLMAFCAIPLERAAITFIPPARPGDVRALEQLLIAMASVAGVLLGVLVFVISYFAPDLLTQDERVWDLIREIAPHALISILLNALDAAYNGILLARQEYSFLLSAMLLTLLCLYVYNGFIAEMSLGLPGVWGGLVLFVGIRCTATQVLNLFRSHCDALHLCLEPPSP</sequence>
<evidence type="ECO:0000256" key="6">
    <source>
        <dbReference type="RuleBase" id="RU004914"/>
    </source>
</evidence>
<dbReference type="AlphaFoldDB" id="A0A061SMC2"/>
<dbReference type="PANTHER" id="PTHR42893">
    <property type="entry name" value="PROTEIN DETOXIFICATION 44, CHLOROPLASTIC-RELATED"/>
    <property type="match status" value="1"/>
</dbReference>
<dbReference type="InterPro" id="IPR044644">
    <property type="entry name" value="DinF-like"/>
</dbReference>
<name>A0A061SMC2_9CHLO</name>
<feature type="transmembrane region" description="Helical" evidence="6">
    <location>
        <begin position="41"/>
        <end position="64"/>
    </location>
</feature>
<feature type="transmembrane region" description="Helical" evidence="6">
    <location>
        <begin position="403"/>
        <end position="421"/>
    </location>
</feature>
<keyword evidence="4 6" id="KW-1133">Transmembrane helix</keyword>
<dbReference type="EMBL" id="GBEZ01000721">
    <property type="protein sequence ID" value="JAC84184.1"/>
    <property type="molecule type" value="Transcribed_RNA"/>
</dbReference>
<feature type="non-terminal residue" evidence="7">
    <location>
        <position position="469"/>
    </location>
</feature>
<organism evidence="7">
    <name type="scientific">Tetraselmis sp. GSL018</name>
    <dbReference type="NCBI Taxonomy" id="582737"/>
    <lineage>
        <taxon>Eukaryota</taxon>
        <taxon>Viridiplantae</taxon>
        <taxon>Chlorophyta</taxon>
        <taxon>core chlorophytes</taxon>
        <taxon>Chlorodendrophyceae</taxon>
        <taxon>Chlorodendrales</taxon>
        <taxon>Chlorodendraceae</taxon>
        <taxon>Tetraselmis</taxon>
    </lineage>
</organism>
<comment type="caution">
    <text evidence="6">Lacks conserved residue(s) required for the propagation of feature annotation.</text>
</comment>
<dbReference type="PANTHER" id="PTHR42893:SF9">
    <property type="entry name" value="PROTEIN DETOXIFICATION 46, CHLOROPLASTIC"/>
    <property type="match status" value="1"/>
</dbReference>
<evidence type="ECO:0000256" key="5">
    <source>
        <dbReference type="ARBA" id="ARBA00023136"/>
    </source>
</evidence>
<dbReference type="Pfam" id="PF01554">
    <property type="entry name" value="MatE"/>
    <property type="match status" value="1"/>
</dbReference>
<gene>
    <name evidence="7" type="ORF">TSPGSL018_1601</name>
</gene>
<feature type="transmembrane region" description="Helical" evidence="6">
    <location>
        <begin position="333"/>
        <end position="357"/>
    </location>
</feature>
<keyword evidence="3 6" id="KW-0812">Transmembrane</keyword>
<dbReference type="GO" id="GO:0016020">
    <property type="term" value="C:membrane"/>
    <property type="evidence" value="ECO:0007669"/>
    <property type="project" value="UniProtKB-SubCell"/>
</dbReference>
<evidence type="ECO:0000256" key="2">
    <source>
        <dbReference type="ARBA" id="ARBA00010199"/>
    </source>
</evidence>
<evidence type="ECO:0000313" key="7">
    <source>
        <dbReference type="EMBL" id="JAC84184.1"/>
    </source>
</evidence>
<dbReference type="InterPro" id="IPR002528">
    <property type="entry name" value="MATE_fam"/>
</dbReference>
<evidence type="ECO:0000256" key="4">
    <source>
        <dbReference type="ARBA" id="ARBA00022989"/>
    </source>
</evidence>